<name>A0A1Q9ED13_SYMMI</name>
<accession>A0A1Q9ED13</accession>
<dbReference type="InterPro" id="IPR011992">
    <property type="entry name" value="EF-hand-dom_pair"/>
</dbReference>
<feature type="domain" description="EF-hand" evidence="2">
    <location>
        <begin position="64"/>
        <end position="99"/>
    </location>
</feature>
<dbReference type="Proteomes" id="UP000186817">
    <property type="component" value="Unassembled WGS sequence"/>
</dbReference>
<evidence type="ECO:0000313" key="3">
    <source>
        <dbReference type="EMBL" id="OLQ05271.1"/>
    </source>
</evidence>
<dbReference type="Pfam" id="PF13499">
    <property type="entry name" value="EF-hand_7"/>
    <property type="match status" value="1"/>
</dbReference>
<dbReference type="AlphaFoldDB" id="A0A1Q9ED13"/>
<protein>
    <recommendedName>
        <fullName evidence="2">EF-hand domain-containing protein</fullName>
    </recommendedName>
</protein>
<dbReference type="PROSITE" id="PS50222">
    <property type="entry name" value="EF_HAND_2"/>
    <property type="match status" value="2"/>
</dbReference>
<dbReference type="Gene3D" id="1.10.238.10">
    <property type="entry name" value="EF-hand"/>
    <property type="match status" value="1"/>
</dbReference>
<dbReference type="CDD" id="cd00051">
    <property type="entry name" value="EFh"/>
    <property type="match status" value="1"/>
</dbReference>
<feature type="domain" description="EF-hand" evidence="2">
    <location>
        <begin position="20"/>
        <end position="55"/>
    </location>
</feature>
<keyword evidence="4" id="KW-1185">Reference proteome</keyword>
<evidence type="ECO:0000259" key="2">
    <source>
        <dbReference type="PROSITE" id="PS50222"/>
    </source>
</evidence>
<dbReference type="EMBL" id="LSRX01000190">
    <property type="protein sequence ID" value="OLQ05271.1"/>
    <property type="molecule type" value="Genomic_DNA"/>
</dbReference>
<evidence type="ECO:0000313" key="4">
    <source>
        <dbReference type="Proteomes" id="UP000186817"/>
    </source>
</evidence>
<dbReference type="OrthoDB" id="409899at2759"/>
<dbReference type="SMART" id="SM00054">
    <property type="entry name" value="EFh"/>
    <property type="match status" value="2"/>
</dbReference>
<reference evidence="3 4" key="1">
    <citation type="submission" date="2016-02" db="EMBL/GenBank/DDBJ databases">
        <title>Genome analysis of coral dinoflagellate symbionts highlights evolutionary adaptations to a symbiotic lifestyle.</title>
        <authorList>
            <person name="Aranda M."/>
            <person name="Li Y."/>
            <person name="Liew Y.J."/>
            <person name="Baumgarten S."/>
            <person name="Simakov O."/>
            <person name="Wilson M."/>
            <person name="Piel J."/>
            <person name="Ashoor H."/>
            <person name="Bougouffa S."/>
            <person name="Bajic V.B."/>
            <person name="Ryu T."/>
            <person name="Ravasi T."/>
            <person name="Bayer T."/>
            <person name="Micklem G."/>
            <person name="Kim H."/>
            <person name="Bhak J."/>
            <person name="Lajeunesse T.C."/>
            <person name="Voolstra C.R."/>
        </authorList>
    </citation>
    <scope>NUCLEOTIDE SEQUENCE [LARGE SCALE GENOMIC DNA]</scope>
    <source>
        <strain evidence="3 4">CCMP2467</strain>
    </source>
</reference>
<sequence length="403" mass="45711">MTAAAAEALRGPLAETFSGELVDEVIALFTRADVDGSGTISAGELRPLLSELYLWTSTPVFEDMIGEEADGLMREFDKDMSSALDAEEFIAMLKTSRLNKVLKDRWKAQAAEEQLEFSTVQGLLAELRRRNPEPIYLFENGDRLYDVTLAGLEPEQESQVEEMRLLEFPKPLDAIGVLKHADLWARGGTDSFVELKAVMVDDREKPASSRLALGLLYAAQDFYSLHDFLKVHNFMEGPVLVRHDAKLYASASLASTMQYLNSTCSWPYQRTSLDSVCLKKHPEDWHFGYRLRLRCAFSVEEYEKGKVGSGPTLGLEENLKLLADWIWLIHHFTAEEEDSAATVELYTSKQFLAKDINGEKVPLTETRKVIEELWTRNAEEINMDHITKKLKTQALELYSRIEM</sequence>
<dbReference type="InterPro" id="IPR002048">
    <property type="entry name" value="EF_hand_dom"/>
</dbReference>
<evidence type="ECO:0000256" key="1">
    <source>
        <dbReference type="ARBA" id="ARBA00022837"/>
    </source>
</evidence>
<gene>
    <name evidence="3" type="ORF">AK812_SmicGene11588</name>
</gene>
<proteinExistence type="predicted"/>
<keyword evidence="1" id="KW-0106">Calcium</keyword>
<dbReference type="InterPro" id="IPR018247">
    <property type="entry name" value="EF_Hand_1_Ca_BS"/>
</dbReference>
<comment type="caution">
    <text evidence="3">The sequence shown here is derived from an EMBL/GenBank/DDBJ whole genome shotgun (WGS) entry which is preliminary data.</text>
</comment>
<dbReference type="PROSITE" id="PS00018">
    <property type="entry name" value="EF_HAND_1"/>
    <property type="match status" value="1"/>
</dbReference>
<dbReference type="SUPFAM" id="SSF47473">
    <property type="entry name" value="EF-hand"/>
    <property type="match status" value="1"/>
</dbReference>
<organism evidence="3 4">
    <name type="scientific">Symbiodinium microadriaticum</name>
    <name type="common">Dinoflagellate</name>
    <name type="synonym">Zooxanthella microadriatica</name>
    <dbReference type="NCBI Taxonomy" id="2951"/>
    <lineage>
        <taxon>Eukaryota</taxon>
        <taxon>Sar</taxon>
        <taxon>Alveolata</taxon>
        <taxon>Dinophyceae</taxon>
        <taxon>Suessiales</taxon>
        <taxon>Symbiodiniaceae</taxon>
        <taxon>Symbiodinium</taxon>
    </lineage>
</organism>
<dbReference type="GO" id="GO:0005509">
    <property type="term" value="F:calcium ion binding"/>
    <property type="evidence" value="ECO:0007669"/>
    <property type="project" value="InterPro"/>
</dbReference>